<proteinExistence type="predicted"/>
<organism evidence="2">
    <name type="scientific">viral metagenome</name>
    <dbReference type="NCBI Taxonomy" id="1070528"/>
    <lineage>
        <taxon>unclassified sequences</taxon>
        <taxon>metagenomes</taxon>
        <taxon>organismal metagenomes</taxon>
    </lineage>
</organism>
<protein>
    <recommendedName>
        <fullName evidence="3">Glutaredoxin domain-containing protein</fullName>
    </recommendedName>
</protein>
<dbReference type="AlphaFoldDB" id="A0A6C0BRD8"/>
<sequence>MSKPLIFISGYCEYCKELMTNLMKNNIQSKFDYVNVDEGKEIPLFVDRVPLMYFDKKILFEDGLFEYIEKLKNTLLKKDDQIKPFMIGEMSNNSLSDPYSYLGESNESKNESTFEKNYGHIGMDDQKIYTPEEDNVKERNQSSLEELISRRQNDIKY</sequence>
<feature type="region of interest" description="Disordered" evidence="1">
    <location>
        <begin position="132"/>
        <end position="157"/>
    </location>
</feature>
<reference evidence="2" key="1">
    <citation type="journal article" date="2020" name="Nature">
        <title>Giant virus diversity and host interactions through global metagenomics.</title>
        <authorList>
            <person name="Schulz F."/>
            <person name="Roux S."/>
            <person name="Paez-Espino D."/>
            <person name="Jungbluth S."/>
            <person name="Walsh D.A."/>
            <person name="Denef V.J."/>
            <person name="McMahon K.D."/>
            <person name="Konstantinidis K.T."/>
            <person name="Eloe-Fadrosh E.A."/>
            <person name="Kyrpides N.C."/>
            <person name="Woyke T."/>
        </authorList>
    </citation>
    <scope>NUCLEOTIDE SEQUENCE</scope>
    <source>
        <strain evidence="2">GVMAG-M-3300018416-26</strain>
    </source>
</reference>
<evidence type="ECO:0008006" key="3">
    <source>
        <dbReference type="Google" id="ProtNLM"/>
    </source>
</evidence>
<evidence type="ECO:0000313" key="2">
    <source>
        <dbReference type="EMBL" id="QHS94194.1"/>
    </source>
</evidence>
<feature type="compositionally biased region" description="Basic and acidic residues" evidence="1">
    <location>
        <begin position="147"/>
        <end position="157"/>
    </location>
</feature>
<name>A0A6C0BRD8_9ZZZZ</name>
<evidence type="ECO:0000256" key="1">
    <source>
        <dbReference type="SAM" id="MobiDB-lite"/>
    </source>
</evidence>
<dbReference type="EMBL" id="MN739217">
    <property type="protein sequence ID" value="QHS94194.1"/>
    <property type="molecule type" value="Genomic_DNA"/>
</dbReference>
<accession>A0A6C0BRD8</accession>